<organism evidence="2 3">
    <name type="scientific">Candidatus Woesebacteria bacterium RIFCSPLOWO2_01_FULL_39_21</name>
    <dbReference type="NCBI Taxonomy" id="1802519"/>
    <lineage>
        <taxon>Bacteria</taxon>
        <taxon>Candidatus Woeseibacteriota</taxon>
    </lineage>
</organism>
<dbReference type="SUPFAM" id="SSF109604">
    <property type="entry name" value="HD-domain/PDEase-like"/>
    <property type="match status" value="1"/>
</dbReference>
<proteinExistence type="predicted"/>
<protein>
    <recommendedName>
        <fullName evidence="1">HD domain-containing protein</fullName>
    </recommendedName>
</protein>
<dbReference type="AlphaFoldDB" id="A0A1F8BMH4"/>
<accession>A0A1F8BMH4</accession>
<sequence length="192" mass="22750">MNNLYIKAINRAKELLLENPFDVYHTLDHHAEVVCNIFDIKDAEVIELKNGLLEVAAWWHDVFKDNTRGEELLIKEFLDLGLNQEEIQEILNIISSHSFGQEQQNSEAKLLYDADKIALVSIPRWKYAFDRFDAGLISEAERDKYIPEWNRRMPILEDKLHYKYSKLLFKKRYAEFVDWLKSIGRYQNGLMV</sequence>
<evidence type="ECO:0000313" key="2">
    <source>
        <dbReference type="EMBL" id="OGM65274.1"/>
    </source>
</evidence>
<feature type="domain" description="HD" evidence="1">
    <location>
        <begin position="29"/>
        <end position="118"/>
    </location>
</feature>
<dbReference type="Pfam" id="PF01966">
    <property type="entry name" value="HD"/>
    <property type="match status" value="1"/>
</dbReference>
<reference evidence="2 3" key="1">
    <citation type="journal article" date="2016" name="Nat. Commun.">
        <title>Thousands of microbial genomes shed light on interconnected biogeochemical processes in an aquifer system.</title>
        <authorList>
            <person name="Anantharaman K."/>
            <person name="Brown C.T."/>
            <person name="Hug L.A."/>
            <person name="Sharon I."/>
            <person name="Castelle C.J."/>
            <person name="Probst A.J."/>
            <person name="Thomas B.C."/>
            <person name="Singh A."/>
            <person name="Wilkins M.J."/>
            <person name="Karaoz U."/>
            <person name="Brodie E.L."/>
            <person name="Williams K.H."/>
            <person name="Hubbard S.S."/>
            <person name="Banfield J.F."/>
        </authorList>
    </citation>
    <scope>NUCLEOTIDE SEQUENCE [LARGE SCALE GENOMIC DNA]</scope>
</reference>
<evidence type="ECO:0000313" key="3">
    <source>
        <dbReference type="Proteomes" id="UP000177082"/>
    </source>
</evidence>
<dbReference type="Gene3D" id="1.10.3210.10">
    <property type="entry name" value="Hypothetical protein af1432"/>
    <property type="match status" value="1"/>
</dbReference>
<dbReference type="InterPro" id="IPR006674">
    <property type="entry name" value="HD_domain"/>
</dbReference>
<dbReference type="EMBL" id="MGHF01000001">
    <property type="protein sequence ID" value="OGM65274.1"/>
    <property type="molecule type" value="Genomic_DNA"/>
</dbReference>
<evidence type="ECO:0000259" key="1">
    <source>
        <dbReference type="Pfam" id="PF01966"/>
    </source>
</evidence>
<name>A0A1F8BMH4_9BACT</name>
<dbReference type="STRING" id="1802519.A2961_01530"/>
<comment type="caution">
    <text evidence="2">The sequence shown here is derived from an EMBL/GenBank/DDBJ whole genome shotgun (WGS) entry which is preliminary data.</text>
</comment>
<dbReference type="Proteomes" id="UP000177082">
    <property type="component" value="Unassembled WGS sequence"/>
</dbReference>
<gene>
    <name evidence="2" type="ORF">A2961_01530</name>
</gene>